<dbReference type="Ensembl" id="ENSCSRT00000007488.1">
    <property type="protein sequence ID" value="ENSCSRP00000007254.1"/>
    <property type="gene ID" value="ENSCSRG00000005376.1"/>
</dbReference>
<reference evidence="1" key="1">
    <citation type="submission" date="2025-08" db="UniProtKB">
        <authorList>
            <consortium name="Ensembl"/>
        </authorList>
    </citation>
    <scope>IDENTIFICATION</scope>
</reference>
<reference evidence="1" key="2">
    <citation type="submission" date="2025-09" db="UniProtKB">
        <authorList>
            <consortium name="Ensembl"/>
        </authorList>
    </citation>
    <scope>IDENTIFICATION</scope>
</reference>
<sequence>MFKSSFLFLDDRIVRESERKSAMLHFGLKRKEESFFSEKESSECLLNSDGCFPTPIVFRGKLGISAASRTGRFTIVFNGSKVRPSDLNPFQVNVKACICDHLVHSKLEYDSTPR</sequence>
<keyword evidence="2" id="KW-1185">Reference proteome</keyword>
<protein>
    <submittedName>
        <fullName evidence="1">Uncharacterized protein</fullName>
    </submittedName>
</protein>
<proteinExistence type="predicted"/>
<evidence type="ECO:0000313" key="2">
    <source>
        <dbReference type="Proteomes" id="UP000694403"/>
    </source>
</evidence>
<dbReference type="AlphaFoldDB" id="A0A8C3S4A8"/>
<name>A0A8C3S4A8_CHESE</name>
<evidence type="ECO:0000313" key="1">
    <source>
        <dbReference type="Ensembl" id="ENSCSRP00000007254.1"/>
    </source>
</evidence>
<accession>A0A8C3S4A8</accession>
<dbReference type="Proteomes" id="UP000694403">
    <property type="component" value="Unplaced"/>
</dbReference>
<organism evidence="1 2">
    <name type="scientific">Chelydra serpentina</name>
    <name type="common">Snapping turtle</name>
    <name type="synonym">Testudo serpentina</name>
    <dbReference type="NCBI Taxonomy" id="8475"/>
    <lineage>
        <taxon>Eukaryota</taxon>
        <taxon>Metazoa</taxon>
        <taxon>Chordata</taxon>
        <taxon>Craniata</taxon>
        <taxon>Vertebrata</taxon>
        <taxon>Euteleostomi</taxon>
        <taxon>Archelosauria</taxon>
        <taxon>Testudinata</taxon>
        <taxon>Testudines</taxon>
        <taxon>Cryptodira</taxon>
        <taxon>Durocryptodira</taxon>
        <taxon>Americhelydia</taxon>
        <taxon>Chelydroidea</taxon>
        <taxon>Chelydridae</taxon>
        <taxon>Chelydra</taxon>
    </lineage>
</organism>